<keyword evidence="3" id="KW-1185">Reference proteome</keyword>
<dbReference type="GO" id="GO:0015074">
    <property type="term" value="P:DNA integration"/>
    <property type="evidence" value="ECO:0007669"/>
    <property type="project" value="InterPro"/>
</dbReference>
<dbReference type="InterPro" id="IPR036397">
    <property type="entry name" value="RNaseH_sf"/>
</dbReference>
<comment type="caution">
    <text evidence="2">The sequence shown here is derived from an EMBL/GenBank/DDBJ whole genome shotgun (WGS) entry which is preliminary data.</text>
</comment>
<dbReference type="PANTHER" id="PTHR46791:SF11">
    <property type="entry name" value="INTEGRASE CATALYTIC DOMAIN-CONTAINING PROTEIN"/>
    <property type="match status" value="1"/>
</dbReference>
<dbReference type="AlphaFoldDB" id="A0A7J6DHK2"/>
<dbReference type="GO" id="GO:0003676">
    <property type="term" value="F:nucleic acid binding"/>
    <property type="evidence" value="ECO:0007669"/>
    <property type="project" value="InterPro"/>
</dbReference>
<proteinExistence type="predicted"/>
<dbReference type="Proteomes" id="UP000579812">
    <property type="component" value="Unassembled WGS sequence"/>
</dbReference>
<organism evidence="2 3">
    <name type="scientific">Onychostoma macrolepis</name>
    <dbReference type="NCBI Taxonomy" id="369639"/>
    <lineage>
        <taxon>Eukaryota</taxon>
        <taxon>Metazoa</taxon>
        <taxon>Chordata</taxon>
        <taxon>Craniata</taxon>
        <taxon>Vertebrata</taxon>
        <taxon>Euteleostomi</taxon>
        <taxon>Actinopterygii</taxon>
        <taxon>Neopterygii</taxon>
        <taxon>Teleostei</taxon>
        <taxon>Ostariophysi</taxon>
        <taxon>Cypriniformes</taxon>
        <taxon>Cyprinidae</taxon>
        <taxon>Acrossocheilinae</taxon>
        <taxon>Onychostoma</taxon>
    </lineage>
</organism>
<dbReference type="EMBL" id="JAAMOB010000001">
    <property type="protein sequence ID" value="KAF4118750.1"/>
    <property type="molecule type" value="Genomic_DNA"/>
</dbReference>
<dbReference type="PROSITE" id="PS50994">
    <property type="entry name" value="INTEGRASE"/>
    <property type="match status" value="1"/>
</dbReference>
<gene>
    <name evidence="2" type="ORF">G5714_000801</name>
</gene>
<evidence type="ECO:0000259" key="1">
    <source>
        <dbReference type="PROSITE" id="PS50994"/>
    </source>
</evidence>
<protein>
    <recommendedName>
        <fullName evidence="1">Integrase catalytic domain-containing protein</fullName>
    </recommendedName>
</protein>
<dbReference type="Gene3D" id="3.30.420.10">
    <property type="entry name" value="Ribonuclease H-like superfamily/Ribonuclease H"/>
    <property type="match status" value="1"/>
</dbReference>
<dbReference type="Pfam" id="PF24764">
    <property type="entry name" value="rva_4"/>
    <property type="match status" value="1"/>
</dbReference>
<dbReference type="InterPro" id="IPR012337">
    <property type="entry name" value="RNaseH-like_sf"/>
</dbReference>
<dbReference type="InterPro" id="IPR001584">
    <property type="entry name" value="Integrase_cat-core"/>
</dbReference>
<feature type="domain" description="Integrase catalytic" evidence="1">
    <location>
        <begin position="212"/>
        <end position="393"/>
    </location>
</feature>
<reference evidence="2 3" key="1">
    <citation type="submission" date="2020-04" db="EMBL/GenBank/DDBJ databases">
        <title>Chromosome-level genome assembly of a cyprinid fish Onychostoma macrolepis by integration of Nanopore Sequencing, Bionano and Hi-C technology.</title>
        <authorList>
            <person name="Wang D."/>
        </authorList>
    </citation>
    <scope>NUCLEOTIDE SEQUENCE [LARGE SCALE GENOMIC DNA]</scope>
    <source>
        <strain evidence="2">SWU-2019</strain>
        <tissue evidence="2">Muscle</tissue>
    </source>
</reference>
<dbReference type="InterPro" id="IPR058913">
    <property type="entry name" value="Integrase_dom_put"/>
</dbReference>
<name>A0A7J6DHK2_9TELE</name>
<evidence type="ECO:0000313" key="3">
    <source>
        <dbReference type="Proteomes" id="UP000579812"/>
    </source>
</evidence>
<evidence type="ECO:0000313" key="2">
    <source>
        <dbReference type="EMBL" id="KAF4118750.1"/>
    </source>
</evidence>
<dbReference type="OrthoDB" id="2686689at2759"/>
<accession>A0A7J6DHK2</accession>
<dbReference type="SUPFAM" id="SSF53098">
    <property type="entry name" value="Ribonuclease H-like"/>
    <property type="match status" value="1"/>
</dbReference>
<sequence length="474" mass="54042">MDAQREQILKRHLLEDLLLKFERALLRSPLDVDYLEFVCRQQLYLLQALSRHVEISHEIIQALQEVFELVRQPSYSTASHAVVDSTVGLRGRPRFAIEREELAEMLQTNLPVHYIAKMMGVSTRTIFRRMNDFGLSVSGLYSCITEEELDNAVRAIKDDMPAAGYRMVRGRLLSLGIRVQWPRIAASMHRVDSIGILSRLARLGCVVRRTYSVPGPLSLVHIDTNHKLIRYNIIIFGGVDGYSRKVMYLNAANNNQASTAYHFFSEAVQKFGLPSRVRGDQGVENVQIARFMFSSRGTDRGSFIAGKSVHNQRIERLWRDVRILVTNKYTDMLRSLEEEGLLDLSVVKDLFCVHYTFLPRLQADLDTFAEAWNHHPLSSEGNRSPEQLWQIGLMHTRTGQSESSEDIEEQDLDWDMAASYDACEDLGVVVPEFECPLSSDGLRALEHLLNSTGPNVPVKELYLLCREFVARNLS</sequence>
<dbReference type="PANTHER" id="PTHR46791">
    <property type="entry name" value="EXPRESSED PROTEIN"/>
    <property type="match status" value="1"/>
</dbReference>